<feature type="chain" id="PRO_5025694895" evidence="1">
    <location>
        <begin position="19"/>
        <end position="90"/>
    </location>
</feature>
<organism evidence="2 3">
    <name type="scientific">Lineolata rhizophorae</name>
    <dbReference type="NCBI Taxonomy" id="578093"/>
    <lineage>
        <taxon>Eukaryota</taxon>
        <taxon>Fungi</taxon>
        <taxon>Dikarya</taxon>
        <taxon>Ascomycota</taxon>
        <taxon>Pezizomycotina</taxon>
        <taxon>Dothideomycetes</taxon>
        <taxon>Dothideomycetes incertae sedis</taxon>
        <taxon>Lineolatales</taxon>
        <taxon>Lineolataceae</taxon>
        <taxon>Lineolata</taxon>
    </lineage>
</organism>
<evidence type="ECO:0000313" key="2">
    <source>
        <dbReference type="EMBL" id="KAF2458323.1"/>
    </source>
</evidence>
<proteinExistence type="predicted"/>
<dbReference type="EMBL" id="MU001678">
    <property type="protein sequence ID" value="KAF2458323.1"/>
    <property type="molecule type" value="Genomic_DNA"/>
</dbReference>
<evidence type="ECO:0000313" key="3">
    <source>
        <dbReference type="Proteomes" id="UP000799766"/>
    </source>
</evidence>
<sequence length="90" mass="9914">MMLSCVFVAIATIARVFAAPAGDPNELNILARQSPGCNPEKCWQCYVDNNCLDENGEHTEFCFECDTTFWCECDGDEAPQDDPADECPGN</sequence>
<accession>A0A6A6P4F3</accession>
<dbReference type="AlphaFoldDB" id="A0A6A6P4F3"/>
<keyword evidence="1" id="KW-0732">Signal</keyword>
<name>A0A6A6P4F3_9PEZI</name>
<gene>
    <name evidence="2" type="ORF">BDY21DRAFT_378725</name>
</gene>
<feature type="signal peptide" evidence="1">
    <location>
        <begin position="1"/>
        <end position="18"/>
    </location>
</feature>
<protein>
    <submittedName>
        <fullName evidence="2">Uncharacterized protein</fullName>
    </submittedName>
</protein>
<keyword evidence="3" id="KW-1185">Reference proteome</keyword>
<evidence type="ECO:0000256" key="1">
    <source>
        <dbReference type="SAM" id="SignalP"/>
    </source>
</evidence>
<dbReference type="Proteomes" id="UP000799766">
    <property type="component" value="Unassembled WGS sequence"/>
</dbReference>
<reference evidence="2" key="1">
    <citation type="journal article" date="2020" name="Stud. Mycol.">
        <title>101 Dothideomycetes genomes: a test case for predicting lifestyles and emergence of pathogens.</title>
        <authorList>
            <person name="Haridas S."/>
            <person name="Albert R."/>
            <person name="Binder M."/>
            <person name="Bloem J."/>
            <person name="Labutti K."/>
            <person name="Salamov A."/>
            <person name="Andreopoulos B."/>
            <person name="Baker S."/>
            <person name="Barry K."/>
            <person name="Bills G."/>
            <person name="Bluhm B."/>
            <person name="Cannon C."/>
            <person name="Castanera R."/>
            <person name="Culley D."/>
            <person name="Daum C."/>
            <person name="Ezra D."/>
            <person name="Gonzalez J."/>
            <person name="Henrissat B."/>
            <person name="Kuo A."/>
            <person name="Liang C."/>
            <person name="Lipzen A."/>
            <person name="Lutzoni F."/>
            <person name="Magnuson J."/>
            <person name="Mondo S."/>
            <person name="Nolan M."/>
            <person name="Ohm R."/>
            <person name="Pangilinan J."/>
            <person name="Park H.-J."/>
            <person name="Ramirez L."/>
            <person name="Alfaro M."/>
            <person name="Sun H."/>
            <person name="Tritt A."/>
            <person name="Yoshinaga Y."/>
            <person name="Zwiers L.-H."/>
            <person name="Turgeon B."/>
            <person name="Goodwin S."/>
            <person name="Spatafora J."/>
            <person name="Crous P."/>
            <person name="Grigoriev I."/>
        </authorList>
    </citation>
    <scope>NUCLEOTIDE SEQUENCE</scope>
    <source>
        <strain evidence="2">ATCC 16933</strain>
    </source>
</reference>